<gene>
    <name evidence="7" type="ORF">HETSPECPRED_000912</name>
</gene>
<keyword evidence="4 6" id="KW-1133">Transmembrane helix</keyword>
<reference evidence="7" key="1">
    <citation type="submission" date="2021-03" db="EMBL/GenBank/DDBJ databases">
        <authorList>
            <person name="Tagirdzhanova G."/>
        </authorList>
    </citation>
    <scope>NUCLEOTIDE SEQUENCE</scope>
</reference>
<dbReference type="InterPro" id="IPR002293">
    <property type="entry name" value="AA/rel_permease1"/>
</dbReference>
<name>A0A8H3ERX8_9LECA</name>
<comment type="caution">
    <text evidence="7">The sequence shown here is derived from an EMBL/GenBank/DDBJ whole genome shotgun (WGS) entry which is preliminary data.</text>
</comment>
<dbReference type="OrthoDB" id="3257095at2759"/>
<feature type="transmembrane region" description="Helical" evidence="6">
    <location>
        <begin position="52"/>
        <end position="69"/>
    </location>
</feature>
<evidence type="ECO:0000256" key="5">
    <source>
        <dbReference type="ARBA" id="ARBA00023136"/>
    </source>
</evidence>
<dbReference type="GO" id="GO:0016020">
    <property type="term" value="C:membrane"/>
    <property type="evidence" value="ECO:0007669"/>
    <property type="project" value="UniProtKB-SubCell"/>
</dbReference>
<dbReference type="EMBL" id="CAJPDS010000011">
    <property type="protein sequence ID" value="CAF9912341.1"/>
    <property type="molecule type" value="Genomic_DNA"/>
</dbReference>
<feature type="transmembrane region" description="Helical" evidence="6">
    <location>
        <begin position="497"/>
        <end position="516"/>
    </location>
</feature>
<feature type="transmembrane region" description="Helical" evidence="6">
    <location>
        <begin position="288"/>
        <end position="315"/>
    </location>
</feature>
<feature type="transmembrane region" description="Helical" evidence="6">
    <location>
        <begin position="205"/>
        <end position="226"/>
    </location>
</feature>
<comment type="subcellular location">
    <subcellularLocation>
        <location evidence="1">Membrane</location>
        <topology evidence="1">Multi-pass membrane protein</topology>
    </subcellularLocation>
</comment>
<feature type="transmembrane region" description="Helical" evidence="6">
    <location>
        <begin position="246"/>
        <end position="267"/>
    </location>
</feature>
<evidence type="ECO:0000313" key="7">
    <source>
        <dbReference type="EMBL" id="CAF9912341.1"/>
    </source>
</evidence>
<dbReference type="PANTHER" id="PTHR45649:SF2">
    <property type="entry name" value="ACID PERMEASE, PUTATIVE-RELATED"/>
    <property type="match status" value="1"/>
</dbReference>
<evidence type="ECO:0000256" key="4">
    <source>
        <dbReference type="ARBA" id="ARBA00022989"/>
    </source>
</evidence>
<keyword evidence="2" id="KW-0813">Transport</keyword>
<accession>A0A8H3ERX8</accession>
<feature type="transmembrane region" description="Helical" evidence="6">
    <location>
        <begin position="396"/>
        <end position="414"/>
    </location>
</feature>
<evidence type="ECO:0000256" key="1">
    <source>
        <dbReference type="ARBA" id="ARBA00004141"/>
    </source>
</evidence>
<organism evidence="7 8">
    <name type="scientific">Heterodermia speciosa</name>
    <dbReference type="NCBI Taxonomy" id="116794"/>
    <lineage>
        <taxon>Eukaryota</taxon>
        <taxon>Fungi</taxon>
        <taxon>Dikarya</taxon>
        <taxon>Ascomycota</taxon>
        <taxon>Pezizomycotina</taxon>
        <taxon>Lecanoromycetes</taxon>
        <taxon>OSLEUM clade</taxon>
        <taxon>Lecanoromycetidae</taxon>
        <taxon>Caliciales</taxon>
        <taxon>Physciaceae</taxon>
        <taxon>Heterodermia</taxon>
    </lineage>
</organism>
<dbReference type="Gene3D" id="1.20.1740.10">
    <property type="entry name" value="Amino acid/polyamine transporter I"/>
    <property type="match status" value="1"/>
</dbReference>
<keyword evidence="5 6" id="KW-0472">Membrane</keyword>
<dbReference type="PIRSF" id="PIRSF006060">
    <property type="entry name" value="AA_transporter"/>
    <property type="match status" value="1"/>
</dbReference>
<feature type="transmembrane region" description="Helical" evidence="6">
    <location>
        <begin position="135"/>
        <end position="158"/>
    </location>
</feature>
<feature type="transmembrane region" description="Helical" evidence="6">
    <location>
        <begin position="467"/>
        <end position="485"/>
    </location>
</feature>
<keyword evidence="8" id="KW-1185">Reference proteome</keyword>
<evidence type="ECO:0000256" key="3">
    <source>
        <dbReference type="ARBA" id="ARBA00022692"/>
    </source>
</evidence>
<evidence type="ECO:0008006" key="9">
    <source>
        <dbReference type="Google" id="ProtNLM"/>
    </source>
</evidence>
<dbReference type="GO" id="GO:0022857">
    <property type="term" value="F:transmembrane transporter activity"/>
    <property type="evidence" value="ECO:0007669"/>
    <property type="project" value="InterPro"/>
</dbReference>
<evidence type="ECO:0000256" key="6">
    <source>
        <dbReference type="SAM" id="Phobius"/>
    </source>
</evidence>
<evidence type="ECO:0000313" key="8">
    <source>
        <dbReference type="Proteomes" id="UP000664521"/>
    </source>
</evidence>
<protein>
    <recommendedName>
        <fullName evidence="9">Amino acid transporter</fullName>
    </recommendedName>
</protein>
<evidence type="ECO:0000256" key="2">
    <source>
        <dbReference type="ARBA" id="ARBA00022448"/>
    </source>
</evidence>
<sequence length="532" mass="57925">MDNKQAEVKVDSASDGEFAYDVGDSIQPVKGGTRHDAKDMTRMGKSQELRRNFRFVSIVGFVMILQSTWESVLLAAQYGLINGGMAGVIWITVGVIAGALCMIASIAEMASMAPTAGGQYHWVSEFAPPRWEKPLSYLVGWTSALGWVTGCPSAAQLTSMLVQGLVYLKNPDANFAQLWQTTLLIMAFLIAAVAFNIFLAKQLPLAEGIFLIVHIFGFFAFLIVLWTMSEHTPASQVFGDFQNYGGWPSTGLSCLVGITTPLWCFLGPDAGAHMSEELKDASRVLPSAMMWASLCNAALGLIMLVTFCFCLGPNWQDNVLGLTEDTQTGVPIIQVLYQSTNSIPGTIVMTTVLILLSMVGTITCIASSSRQVWAFARDKGFPFSSYIEYVRPGWDLPVNALIVVLGVSLAISALNFGSDVALNAIISLSNAALLFSYIAAIGCVRLKRFRNEPLLPRRWSLGKWGSLINDVALCFLTISFVFSFFPITPAPALADMNWAIVMFAGVIVAAVANYWFRAHKTYMSPVMLVKAE</sequence>
<proteinExistence type="predicted"/>
<dbReference type="AlphaFoldDB" id="A0A8H3ERX8"/>
<feature type="transmembrane region" description="Helical" evidence="6">
    <location>
        <begin position="89"/>
        <end position="114"/>
    </location>
</feature>
<dbReference type="Pfam" id="PF13520">
    <property type="entry name" value="AA_permease_2"/>
    <property type="match status" value="1"/>
</dbReference>
<feature type="transmembrane region" description="Helical" evidence="6">
    <location>
        <begin position="178"/>
        <end position="198"/>
    </location>
</feature>
<feature type="transmembrane region" description="Helical" evidence="6">
    <location>
        <begin position="347"/>
        <end position="367"/>
    </location>
</feature>
<keyword evidence="3 6" id="KW-0812">Transmembrane</keyword>
<dbReference type="Proteomes" id="UP000664521">
    <property type="component" value="Unassembled WGS sequence"/>
</dbReference>
<feature type="transmembrane region" description="Helical" evidence="6">
    <location>
        <begin position="420"/>
        <end position="446"/>
    </location>
</feature>
<dbReference type="PANTHER" id="PTHR45649">
    <property type="entry name" value="AMINO-ACID PERMEASE BAT1"/>
    <property type="match status" value="1"/>
</dbReference>